<evidence type="ECO:0000313" key="5">
    <source>
        <dbReference type="EMBL" id="MFC6293842.1"/>
    </source>
</evidence>
<dbReference type="RefSeq" id="WP_137607364.1">
    <property type="nucleotide sequence ID" value="NZ_BJDH01000005.1"/>
</dbReference>
<evidence type="ECO:0000256" key="3">
    <source>
        <dbReference type="SAM" id="SignalP"/>
    </source>
</evidence>
<feature type="compositionally biased region" description="Low complexity" evidence="2">
    <location>
        <begin position="53"/>
        <end position="71"/>
    </location>
</feature>
<organism evidence="5 6">
    <name type="scientific">Lactiplantibacillus daoliensis</name>
    <dbReference type="NCBI Taxonomy" id="2559916"/>
    <lineage>
        <taxon>Bacteria</taxon>
        <taxon>Bacillati</taxon>
        <taxon>Bacillota</taxon>
        <taxon>Bacilli</taxon>
        <taxon>Lactobacillales</taxon>
        <taxon>Lactobacillaceae</taxon>
        <taxon>Lactiplantibacillus</taxon>
    </lineage>
</organism>
<evidence type="ECO:0000313" key="6">
    <source>
        <dbReference type="Proteomes" id="UP001596227"/>
    </source>
</evidence>
<feature type="compositionally biased region" description="Polar residues" evidence="2">
    <location>
        <begin position="43"/>
        <end position="52"/>
    </location>
</feature>
<dbReference type="InterPro" id="IPR011889">
    <property type="entry name" value="Liste_lipo_26"/>
</dbReference>
<dbReference type="InterPro" id="IPR005046">
    <property type="entry name" value="DUF285"/>
</dbReference>
<dbReference type="SUPFAM" id="SSF52058">
    <property type="entry name" value="L domain-like"/>
    <property type="match status" value="1"/>
</dbReference>
<dbReference type="InterPro" id="IPR009459">
    <property type="entry name" value="MucBP_dom"/>
</dbReference>
<dbReference type="Pfam" id="PF06458">
    <property type="entry name" value="MucBP"/>
    <property type="match status" value="1"/>
</dbReference>
<feature type="chain" id="PRO_5045221125" evidence="3">
    <location>
        <begin position="24"/>
        <end position="827"/>
    </location>
</feature>
<dbReference type="PANTHER" id="PTHR45661">
    <property type="entry name" value="SURFACE ANTIGEN"/>
    <property type="match status" value="1"/>
</dbReference>
<accession>A0ABW1UEJ1</accession>
<feature type="compositionally biased region" description="Basic and acidic residues" evidence="2">
    <location>
        <begin position="72"/>
        <end position="83"/>
    </location>
</feature>
<name>A0ABW1UEJ1_9LACO</name>
<proteinExistence type="predicted"/>
<reference evidence="6" key="1">
    <citation type="journal article" date="2019" name="Int. J. Syst. Evol. Microbiol.">
        <title>The Global Catalogue of Microorganisms (GCM) 10K type strain sequencing project: providing services to taxonomists for standard genome sequencing and annotation.</title>
        <authorList>
            <consortium name="The Broad Institute Genomics Platform"/>
            <consortium name="The Broad Institute Genome Sequencing Center for Infectious Disease"/>
            <person name="Wu L."/>
            <person name="Ma J."/>
        </authorList>
    </citation>
    <scope>NUCLEOTIDE SEQUENCE [LARGE SCALE GENOMIC DNA]</scope>
    <source>
        <strain evidence="6">CCM 8934</strain>
    </source>
</reference>
<dbReference type="Proteomes" id="UP001596227">
    <property type="component" value="Unassembled WGS sequence"/>
</dbReference>
<dbReference type="Pfam" id="PF03382">
    <property type="entry name" value="DUF285"/>
    <property type="match status" value="4"/>
</dbReference>
<comment type="caution">
    <text evidence="5">The sequence shown here is derived from an EMBL/GenBank/DDBJ whole genome shotgun (WGS) entry which is preliminary data.</text>
</comment>
<evidence type="ECO:0000259" key="4">
    <source>
        <dbReference type="Pfam" id="PF06458"/>
    </source>
</evidence>
<dbReference type="EMBL" id="JBHSSB010000004">
    <property type="protein sequence ID" value="MFC6293842.1"/>
    <property type="molecule type" value="Genomic_DNA"/>
</dbReference>
<evidence type="ECO:0000256" key="1">
    <source>
        <dbReference type="ARBA" id="ARBA00022737"/>
    </source>
</evidence>
<keyword evidence="3" id="KW-0732">Signal</keyword>
<feature type="signal peptide" evidence="3">
    <location>
        <begin position="1"/>
        <end position="23"/>
    </location>
</feature>
<keyword evidence="6" id="KW-1185">Reference proteome</keyword>
<dbReference type="InterPro" id="IPR032675">
    <property type="entry name" value="LRR_dom_sf"/>
</dbReference>
<dbReference type="Gene3D" id="3.80.10.10">
    <property type="entry name" value="Ribonuclease Inhibitor"/>
    <property type="match status" value="2"/>
</dbReference>
<keyword evidence="1" id="KW-0677">Repeat</keyword>
<dbReference type="NCBIfam" id="TIGR02167">
    <property type="entry name" value="Liste_lipo_26"/>
    <property type="match status" value="10"/>
</dbReference>
<gene>
    <name evidence="5" type="ORF">ACFQH1_01135</name>
</gene>
<sequence length="827" mass="90724">MQYRRLWTRSCLSLALTIGVVSYLEPPTTILAVPQVRERADQSTSMSVFTDRQSVSQSSASHQVSQQSADSQVDRKLRTHTDSELTGTSRASTALEKDGSKQISQRATTRATQIVNGSVTMTLDTDGTLHLSGGSFYVPVSIKAASWIAKELTAQGASPDQVLKIKIEGRITTRNITDYGYLFAGLVNLTNVDGLANLDIANVTSLKYLFQGDQRLQQIDFGQSNFSKVQSFEGMFYNCSALTNIAGISQWDTSGVTNLAYMFSGASSLTSLPISTWNTSKVTILSYTFYNCSSLVSLDVARWDTHNVTKMQSTFANDIGLKTLDVAGWDTRSVENLDYAFKGLTSLTSLPVDKWNTSRLGTMVGVFAKSPKLVTLPIGNWDVSNVTNMNSAFLDCTGLKTLPVATWKTQNVTNMGAIFKGVSGLATLPVAGWNTVNVENMELAFAGMSSLNELPVAKWQTGKVKRMGGTFREISKVTDLQISGWDTSQVTDMSFLFYGNPQFETLPIANWNTAKVTNFESVFENTNLEKLDLSGWDTNQAQNYKNAFGGKLPPKQLWLGQKFNFFNSTSWGLPDPSRDAPYVGKWRRLNDNKIYTSTDLMTKYDVKYPVSEFEWVKGKTITVKYVDTADKSLAPDTQIAGTIGDNYQLKPIEIDGYLPENPNGVQGTFTDEDAVIKFVYRPGNLVFVSAPRAIDFGQNKITGKSETYDAKYDTGLVVKDNRPLGSTWSLNATLVKGGFVGEKSAHSLTGVAVLSYQDQQKYESTLIPDVAISIVNGQKTVSHEVVNVLGPASAMGVLRLNVPTDRVSPDTYKATVTWTLNQGVANK</sequence>
<dbReference type="Gene3D" id="3.10.20.320">
    <property type="entry name" value="Putative peptidoglycan bound protein (lpxtg motif)"/>
    <property type="match status" value="1"/>
</dbReference>
<protein>
    <submittedName>
        <fullName evidence="5">BspA family leucine-rich repeat surface protein</fullName>
    </submittedName>
</protein>
<dbReference type="InterPro" id="IPR053139">
    <property type="entry name" value="Surface_bspA-like"/>
</dbReference>
<feature type="domain" description="MucBP" evidence="4">
    <location>
        <begin position="620"/>
        <end position="681"/>
    </location>
</feature>
<dbReference type="PANTHER" id="PTHR45661:SF3">
    <property type="entry name" value="IG-LIKE DOMAIN-CONTAINING PROTEIN"/>
    <property type="match status" value="1"/>
</dbReference>
<feature type="region of interest" description="Disordered" evidence="2">
    <location>
        <begin position="43"/>
        <end position="107"/>
    </location>
</feature>
<evidence type="ECO:0000256" key="2">
    <source>
        <dbReference type="SAM" id="MobiDB-lite"/>
    </source>
</evidence>